<evidence type="ECO:0000256" key="7">
    <source>
        <dbReference type="ARBA" id="ARBA00022723"/>
    </source>
</evidence>
<dbReference type="UniPathway" id="UPA00064">
    <property type="reaction ID" value="UER00091"/>
</dbReference>
<evidence type="ECO:0000259" key="12">
    <source>
        <dbReference type="SMART" id="SM00861"/>
    </source>
</evidence>
<evidence type="ECO:0000256" key="5">
    <source>
        <dbReference type="ARBA" id="ARBA00013150"/>
    </source>
</evidence>
<evidence type="ECO:0000256" key="1">
    <source>
        <dbReference type="ARBA" id="ARBA00001946"/>
    </source>
</evidence>
<keyword evidence="9" id="KW-0784">Thiamine biosynthesis</keyword>
<accession>A0A0K1W1D2</accession>
<evidence type="ECO:0000313" key="13">
    <source>
        <dbReference type="EMBL" id="AKX34134.1"/>
    </source>
</evidence>
<dbReference type="GO" id="GO:0016114">
    <property type="term" value="P:terpenoid biosynthetic process"/>
    <property type="evidence" value="ECO:0007669"/>
    <property type="project" value="InterPro"/>
</dbReference>
<dbReference type="Pfam" id="PF13292">
    <property type="entry name" value="DXP_synthase_N"/>
    <property type="match status" value="1"/>
</dbReference>
<dbReference type="InterPro" id="IPR005475">
    <property type="entry name" value="Transketolase-like_Pyr-bd"/>
</dbReference>
<dbReference type="EMBL" id="CP012357">
    <property type="protein sequence ID" value="AKX34134.1"/>
    <property type="molecule type" value="Genomic_DNA"/>
</dbReference>
<organism evidence="13 14">
    <name type="scientific">Spiroplasma litorale</name>
    <dbReference type="NCBI Taxonomy" id="216942"/>
    <lineage>
        <taxon>Bacteria</taxon>
        <taxon>Bacillati</taxon>
        <taxon>Mycoplasmatota</taxon>
        <taxon>Mollicutes</taxon>
        <taxon>Entomoplasmatales</taxon>
        <taxon>Spiroplasmataceae</taxon>
        <taxon>Spiroplasma</taxon>
    </lineage>
</organism>
<comment type="subunit">
    <text evidence="4">Homodimer.</text>
</comment>
<dbReference type="GO" id="GO:0005829">
    <property type="term" value="C:cytosol"/>
    <property type="evidence" value="ECO:0007669"/>
    <property type="project" value="TreeGrafter"/>
</dbReference>
<dbReference type="GO" id="GO:0008661">
    <property type="term" value="F:1-deoxy-D-xylulose-5-phosphate synthase activity"/>
    <property type="evidence" value="ECO:0007669"/>
    <property type="project" value="UniProtKB-EC"/>
</dbReference>
<dbReference type="CDD" id="cd07033">
    <property type="entry name" value="TPP_PYR_DXS_TK_like"/>
    <property type="match status" value="1"/>
</dbReference>
<dbReference type="STRING" id="216942.SLITO_v1c04810"/>
<dbReference type="OrthoDB" id="9803371at2"/>
<dbReference type="PANTHER" id="PTHR43322">
    <property type="entry name" value="1-D-DEOXYXYLULOSE 5-PHOSPHATE SYNTHASE-RELATED"/>
    <property type="match status" value="1"/>
</dbReference>
<dbReference type="Proteomes" id="UP000067476">
    <property type="component" value="Chromosome"/>
</dbReference>
<dbReference type="Gene3D" id="3.40.50.920">
    <property type="match status" value="1"/>
</dbReference>
<dbReference type="PATRIC" id="fig|216942.3.peg.484"/>
<dbReference type="GO" id="GO:0019288">
    <property type="term" value="P:isopentenyl diphosphate biosynthetic process, methylerythritol 4-phosphate pathway"/>
    <property type="evidence" value="ECO:0007669"/>
    <property type="project" value="TreeGrafter"/>
</dbReference>
<comment type="similarity">
    <text evidence="3">Belongs to the transketolase family. DXPS subfamily.</text>
</comment>
<evidence type="ECO:0000256" key="2">
    <source>
        <dbReference type="ARBA" id="ARBA00004980"/>
    </source>
</evidence>
<dbReference type="EC" id="2.2.1.7" evidence="5"/>
<dbReference type="SMART" id="SM00861">
    <property type="entry name" value="Transket_pyr"/>
    <property type="match status" value="1"/>
</dbReference>
<reference evidence="13 14" key="1">
    <citation type="journal article" date="2015" name="Genome Announc.">
        <title>Complete Genome Sequence of Spiroplasma litorale TN-1T (DSM 21781), a Bacterium Isolated from a Green-Eyed Horsefly (Tabanus nigrovittatus).</title>
        <authorList>
            <person name="Lo W.S."/>
            <person name="Lai Y.C."/>
            <person name="Lien Y.W."/>
            <person name="Wang T.H."/>
            <person name="Kuo C.H."/>
        </authorList>
    </citation>
    <scope>NUCLEOTIDE SEQUENCE [LARGE SCALE GENOMIC DNA]</scope>
    <source>
        <strain evidence="13 14">TN-1</strain>
    </source>
</reference>
<dbReference type="AlphaFoldDB" id="A0A0K1W1D2"/>
<keyword evidence="14" id="KW-1185">Reference proteome</keyword>
<evidence type="ECO:0000313" key="14">
    <source>
        <dbReference type="Proteomes" id="UP000067476"/>
    </source>
</evidence>
<evidence type="ECO:0000256" key="6">
    <source>
        <dbReference type="ARBA" id="ARBA00022679"/>
    </source>
</evidence>
<comment type="pathway">
    <text evidence="2">Metabolic intermediate biosynthesis; 1-deoxy-D-xylulose 5-phosphate biosynthesis; 1-deoxy-D-xylulose 5-phosphate from D-glyceraldehyde 3-phosphate and pyruvate: step 1/1.</text>
</comment>
<evidence type="ECO:0000256" key="9">
    <source>
        <dbReference type="ARBA" id="ARBA00022977"/>
    </source>
</evidence>
<keyword evidence="11" id="KW-0414">Isoprene biosynthesis</keyword>
<evidence type="ECO:0000256" key="4">
    <source>
        <dbReference type="ARBA" id="ARBA00011738"/>
    </source>
</evidence>
<feature type="domain" description="Transketolase-like pyrimidine-binding" evidence="12">
    <location>
        <begin position="250"/>
        <end position="412"/>
    </location>
</feature>
<evidence type="ECO:0000256" key="8">
    <source>
        <dbReference type="ARBA" id="ARBA00022842"/>
    </source>
</evidence>
<dbReference type="SUPFAM" id="SSF52518">
    <property type="entry name" value="Thiamin diphosphate-binding fold (THDP-binding)"/>
    <property type="match status" value="2"/>
</dbReference>
<dbReference type="Gene3D" id="3.40.50.970">
    <property type="match status" value="2"/>
</dbReference>
<keyword evidence="7" id="KW-0479">Metal-binding</keyword>
<dbReference type="Pfam" id="PF02779">
    <property type="entry name" value="Transket_pyr"/>
    <property type="match status" value="1"/>
</dbReference>
<dbReference type="GO" id="GO:0046872">
    <property type="term" value="F:metal ion binding"/>
    <property type="evidence" value="ECO:0007669"/>
    <property type="project" value="UniProtKB-KW"/>
</dbReference>
<dbReference type="GO" id="GO:0009228">
    <property type="term" value="P:thiamine biosynthetic process"/>
    <property type="evidence" value="ECO:0007669"/>
    <property type="project" value="UniProtKB-KW"/>
</dbReference>
<evidence type="ECO:0000256" key="3">
    <source>
        <dbReference type="ARBA" id="ARBA00011081"/>
    </source>
</evidence>
<keyword evidence="8" id="KW-0460">Magnesium</keyword>
<comment type="cofactor">
    <cofactor evidence="1">
        <name>Mg(2+)</name>
        <dbReference type="ChEBI" id="CHEBI:18420"/>
    </cofactor>
</comment>
<dbReference type="KEGG" id="sll:SLITO_v1c04810"/>
<keyword evidence="6" id="KW-0808">Transferase</keyword>
<evidence type="ECO:0000256" key="11">
    <source>
        <dbReference type="ARBA" id="ARBA00023229"/>
    </source>
</evidence>
<evidence type="ECO:0000256" key="10">
    <source>
        <dbReference type="ARBA" id="ARBA00023052"/>
    </source>
</evidence>
<protein>
    <recommendedName>
        <fullName evidence="5">1-deoxy-D-xylulose-5-phosphate synthase</fullName>
        <ecNumber evidence="5">2.2.1.7</ecNumber>
    </recommendedName>
</protein>
<sequence>MNEDFDYKKLYLNKDFIYLSKIANNIRKYLSDFNDMNFGHIGSNLGIVEITMSFFVFFNFDNNLLLFDTGHQSHIYKLLINGKQKFETIKKNDGLSNFQEFKETEHDWISNGHSSTALSYAIGYGILKLKKNIFVAIGDAAFYTSHTHSSLLNINKSKSRIIILLNDNEESIGTKPPKLKSVKDYCESLDIDYFYCANGNDFKSIFEVFEKLDYNSKKHVLIHFKTIKSIGYTGKNNILFNHTIEKIIDNSYPKMVALEFENLFTNKDFLLNPSMLKPSNFYNLSLKYPNNVIDMGINEEIVVMTANAIANLKKRVFVSIYSSFLQRCFDQLIHDAARNNNTIGFLIDRGGLNYGGGVSHHGIYDVSIASNLKNSIICNPYDYNDIKNMVELMFSHNKGLFFLRYENKNVPITDNKINFKIGQWSYLIYNKFNEITLISYGSILEQFKKYIEINNLNINLINARFIKPLDLSMLNENIYNKIYVYEELYETNSLYEKITLQLKGKKDIFGFNIKSNNVMHGDKDSVIKKIGLDLDAVFKIILKED</sequence>
<dbReference type="SUPFAM" id="SSF52922">
    <property type="entry name" value="TK C-terminal domain-like"/>
    <property type="match status" value="1"/>
</dbReference>
<dbReference type="InterPro" id="IPR029061">
    <property type="entry name" value="THDP-binding"/>
</dbReference>
<proteinExistence type="inferred from homology"/>
<keyword evidence="10" id="KW-0786">Thiamine pyrophosphate</keyword>
<dbReference type="RefSeq" id="WP_075058226.1">
    <property type="nucleotide sequence ID" value="NZ_CP012357.1"/>
</dbReference>
<name>A0A0K1W1D2_9MOLU</name>
<gene>
    <name evidence="13" type="primary">dxs</name>
    <name evidence="13" type="ORF">SLITO_v1c04810</name>
</gene>
<dbReference type="InterPro" id="IPR009014">
    <property type="entry name" value="Transketo_C/PFOR_II"/>
</dbReference>
<dbReference type="PANTHER" id="PTHR43322:SF5">
    <property type="entry name" value="1-DEOXY-D-XYLULOSE-5-PHOSPHATE SYNTHASE, CHLOROPLASTIC"/>
    <property type="match status" value="1"/>
</dbReference>
<dbReference type="InterPro" id="IPR005477">
    <property type="entry name" value="Dxylulose-5-P_synthase"/>
</dbReference>